<dbReference type="EMBL" id="HE575314">
    <property type="protein sequence ID" value="CCC89248.1"/>
    <property type="molecule type" value="Genomic_DNA"/>
</dbReference>
<feature type="region of interest" description="Disordered" evidence="1">
    <location>
        <begin position="154"/>
        <end position="193"/>
    </location>
</feature>
<dbReference type="VEuPathDB" id="TriTrypDB:TcIL3000_1_60"/>
<name>G0UIP8_TRYCI</name>
<proteinExistence type="predicted"/>
<sequence length="193" mass="21182">MSVSTELPPLIIITRITPLTPLTIITMANTTFHMIILFFIMITIFFIYSKWYKKTSTLTLTITPAIAFGAVGKNVKGLMDSFPVFHKEIVNFGVTSIPWIPLGSMGRTSPLFFAPSSLSPLCCGPSPFISTAPLFFPWPKSPWIPRVSRISRRRVPSPHSRLQQDSCSPCDSGTTGFGWPAAPRASSASSKNS</sequence>
<evidence type="ECO:0000256" key="2">
    <source>
        <dbReference type="SAM" id="Phobius"/>
    </source>
</evidence>
<keyword evidence="2" id="KW-1133">Transmembrane helix</keyword>
<protein>
    <submittedName>
        <fullName evidence="3">Uncharacterized protein TCIL3000_1_60</fullName>
    </submittedName>
</protein>
<dbReference type="AlphaFoldDB" id="G0UIP8"/>
<reference evidence="3" key="1">
    <citation type="journal article" date="2012" name="Proc. Natl. Acad. Sci. U.S.A.">
        <title>Antigenic diversity is generated by distinct evolutionary mechanisms in African trypanosome species.</title>
        <authorList>
            <person name="Jackson A.P."/>
            <person name="Berry A."/>
            <person name="Aslett M."/>
            <person name="Allison H.C."/>
            <person name="Burton P."/>
            <person name="Vavrova-Anderson J."/>
            <person name="Brown R."/>
            <person name="Browne H."/>
            <person name="Corton N."/>
            <person name="Hauser H."/>
            <person name="Gamble J."/>
            <person name="Gilderthorp R."/>
            <person name="Marcello L."/>
            <person name="McQuillan J."/>
            <person name="Otto T.D."/>
            <person name="Quail M.A."/>
            <person name="Sanders M.J."/>
            <person name="van Tonder A."/>
            <person name="Ginger M.L."/>
            <person name="Field M.C."/>
            <person name="Barry J.D."/>
            <person name="Hertz-Fowler C."/>
            <person name="Berriman M."/>
        </authorList>
    </citation>
    <scope>NUCLEOTIDE SEQUENCE</scope>
    <source>
        <strain evidence="3">IL3000</strain>
    </source>
</reference>
<keyword evidence="2" id="KW-0812">Transmembrane</keyword>
<feature type="compositionally biased region" description="Polar residues" evidence="1">
    <location>
        <begin position="163"/>
        <end position="174"/>
    </location>
</feature>
<organism evidence="3">
    <name type="scientific">Trypanosoma congolense (strain IL3000)</name>
    <dbReference type="NCBI Taxonomy" id="1068625"/>
    <lineage>
        <taxon>Eukaryota</taxon>
        <taxon>Discoba</taxon>
        <taxon>Euglenozoa</taxon>
        <taxon>Kinetoplastea</taxon>
        <taxon>Metakinetoplastina</taxon>
        <taxon>Trypanosomatida</taxon>
        <taxon>Trypanosomatidae</taxon>
        <taxon>Trypanosoma</taxon>
        <taxon>Nannomonas</taxon>
    </lineage>
</organism>
<evidence type="ECO:0000256" key="1">
    <source>
        <dbReference type="SAM" id="MobiDB-lite"/>
    </source>
</evidence>
<accession>G0UIP8</accession>
<evidence type="ECO:0000313" key="3">
    <source>
        <dbReference type="EMBL" id="CCC89248.1"/>
    </source>
</evidence>
<keyword evidence="2" id="KW-0472">Membrane</keyword>
<feature type="transmembrane region" description="Helical" evidence="2">
    <location>
        <begin position="24"/>
        <end position="48"/>
    </location>
</feature>
<feature type="compositionally biased region" description="Low complexity" evidence="1">
    <location>
        <begin position="180"/>
        <end position="193"/>
    </location>
</feature>
<gene>
    <name evidence="3" type="ORF">TCIL3000_1_60</name>
</gene>